<evidence type="ECO:0000313" key="2">
    <source>
        <dbReference type="EMBL" id="QCI63144.1"/>
    </source>
</evidence>
<dbReference type="Proteomes" id="UP000298781">
    <property type="component" value="Chromosome"/>
</dbReference>
<dbReference type="KEGG" id="pstg:E8M01_02160"/>
<feature type="signal peptide" evidence="1">
    <location>
        <begin position="1"/>
        <end position="21"/>
    </location>
</feature>
<gene>
    <name evidence="2" type="ORF">E8M01_02160</name>
</gene>
<organism evidence="2 3">
    <name type="scientific">Phreatobacter stygius</name>
    <dbReference type="NCBI Taxonomy" id="1940610"/>
    <lineage>
        <taxon>Bacteria</taxon>
        <taxon>Pseudomonadati</taxon>
        <taxon>Pseudomonadota</taxon>
        <taxon>Alphaproteobacteria</taxon>
        <taxon>Hyphomicrobiales</taxon>
        <taxon>Phreatobacteraceae</taxon>
        <taxon>Phreatobacter</taxon>
    </lineage>
</organism>
<accession>A0A4D7APM4</accession>
<dbReference type="RefSeq" id="WP_136958606.1">
    <property type="nucleotide sequence ID" value="NZ_CP039690.1"/>
</dbReference>
<keyword evidence="1" id="KW-0732">Signal</keyword>
<dbReference type="AlphaFoldDB" id="A0A4D7APM4"/>
<evidence type="ECO:0000256" key="1">
    <source>
        <dbReference type="SAM" id="SignalP"/>
    </source>
</evidence>
<dbReference type="EMBL" id="CP039690">
    <property type="protein sequence ID" value="QCI63144.1"/>
    <property type="molecule type" value="Genomic_DNA"/>
</dbReference>
<evidence type="ECO:0000313" key="3">
    <source>
        <dbReference type="Proteomes" id="UP000298781"/>
    </source>
</evidence>
<feature type="chain" id="PRO_5020325321" evidence="1">
    <location>
        <begin position="22"/>
        <end position="111"/>
    </location>
</feature>
<protein>
    <submittedName>
        <fullName evidence="2">Uncharacterized protein</fullName>
    </submittedName>
</protein>
<proteinExistence type="predicted"/>
<sequence>MKTPLLAALGLTALAAVPALAQERQGEIGAGVYGCPTAAPVAQMMAWRSLQLSKGPTISAADQEEARGFLYVRCQPIAAGTRVTYVEAGPDRAIKVTHDGRTFWVAPGEVR</sequence>
<name>A0A4D7APM4_9HYPH</name>
<reference evidence="2 3" key="1">
    <citation type="submission" date="2019-04" db="EMBL/GenBank/DDBJ databases">
        <title>Phreatobacter aquaticus sp. nov.</title>
        <authorList>
            <person name="Choi A."/>
        </authorList>
    </citation>
    <scope>NUCLEOTIDE SEQUENCE [LARGE SCALE GENOMIC DNA]</scope>
    <source>
        <strain evidence="2 3">KCTC 52518</strain>
    </source>
</reference>
<keyword evidence="3" id="KW-1185">Reference proteome</keyword>